<dbReference type="InterPro" id="IPR036388">
    <property type="entry name" value="WH-like_DNA-bd_sf"/>
</dbReference>
<reference evidence="2 3" key="1">
    <citation type="submission" date="2017-09" db="EMBL/GenBank/DDBJ databases">
        <authorList>
            <person name="Ehlers B."/>
            <person name="Leendertz F.H."/>
        </authorList>
    </citation>
    <scope>NUCLEOTIDE SEQUENCE [LARGE SCALE GENOMIC DNA]</scope>
    <source>
        <strain evidence="2 3">Nm42</strain>
    </source>
</reference>
<dbReference type="Pfam" id="PF18765">
    <property type="entry name" value="Polbeta"/>
    <property type="match status" value="1"/>
</dbReference>
<dbReference type="AlphaFoldDB" id="A0A286AL15"/>
<accession>A0A286AL15</accession>
<organism evidence="2 3">
    <name type="scientific">Nitrosomonas ureae</name>
    <dbReference type="NCBI Taxonomy" id="44577"/>
    <lineage>
        <taxon>Bacteria</taxon>
        <taxon>Pseudomonadati</taxon>
        <taxon>Pseudomonadota</taxon>
        <taxon>Betaproteobacteria</taxon>
        <taxon>Nitrosomonadales</taxon>
        <taxon>Nitrosomonadaceae</taxon>
        <taxon>Nitrosomonas</taxon>
    </lineage>
</organism>
<gene>
    <name evidence="2" type="ORF">SAMN06297164_3523</name>
</gene>
<dbReference type="EMBL" id="OCMU01000004">
    <property type="protein sequence ID" value="SOD22600.1"/>
    <property type="molecule type" value="Genomic_DNA"/>
</dbReference>
<evidence type="ECO:0000259" key="1">
    <source>
        <dbReference type="Pfam" id="PF18765"/>
    </source>
</evidence>
<dbReference type="Gene3D" id="3.30.460.10">
    <property type="entry name" value="Beta Polymerase, domain 2"/>
    <property type="match status" value="1"/>
</dbReference>
<dbReference type="GO" id="GO:0006355">
    <property type="term" value="P:regulation of DNA-templated transcription"/>
    <property type="evidence" value="ECO:0007669"/>
    <property type="project" value="UniProtKB-ARBA"/>
</dbReference>
<dbReference type="CDD" id="cd00090">
    <property type="entry name" value="HTH_ARSR"/>
    <property type="match status" value="1"/>
</dbReference>
<dbReference type="SUPFAM" id="SSF46785">
    <property type="entry name" value="Winged helix' DNA-binding domain"/>
    <property type="match status" value="1"/>
</dbReference>
<protein>
    <submittedName>
        <fullName evidence="2">Nucleotidyltransferase domain-containing protein</fullName>
    </submittedName>
</protein>
<dbReference type="InterPro" id="IPR036390">
    <property type="entry name" value="WH_DNA-bd_sf"/>
</dbReference>
<dbReference type="RefSeq" id="WP_097107504.1">
    <property type="nucleotide sequence ID" value="NZ_OCMU01000004.1"/>
</dbReference>
<dbReference type="Proteomes" id="UP000219335">
    <property type="component" value="Unassembled WGS sequence"/>
</dbReference>
<feature type="domain" description="Polymerase beta nucleotidyltransferase" evidence="1">
    <location>
        <begin position="105"/>
        <end position="155"/>
    </location>
</feature>
<dbReference type="Gene3D" id="1.10.10.10">
    <property type="entry name" value="Winged helix-like DNA-binding domain superfamily/Winged helix DNA-binding domain"/>
    <property type="match status" value="1"/>
</dbReference>
<name>A0A286AL15_9PROT</name>
<dbReference type="GO" id="GO:0016740">
    <property type="term" value="F:transferase activity"/>
    <property type="evidence" value="ECO:0007669"/>
    <property type="project" value="UniProtKB-KW"/>
</dbReference>
<evidence type="ECO:0000313" key="3">
    <source>
        <dbReference type="Proteomes" id="UP000219335"/>
    </source>
</evidence>
<dbReference type="InterPro" id="IPR011991">
    <property type="entry name" value="ArsR-like_HTH"/>
</dbReference>
<proteinExistence type="predicted"/>
<keyword evidence="2" id="KW-0808">Transferase</keyword>
<evidence type="ECO:0000313" key="2">
    <source>
        <dbReference type="EMBL" id="SOD22600.1"/>
    </source>
</evidence>
<dbReference type="InterPro" id="IPR041633">
    <property type="entry name" value="Polbeta"/>
</dbReference>
<dbReference type="InterPro" id="IPR043519">
    <property type="entry name" value="NT_sf"/>
</dbReference>
<dbReference type="CDD" id="cd05403">
    <property type="entry name" value="NT_KNTase_like"/>
    <property type="match status" value="1"/>
</dbReference>
<dbReference type="SUPFAM" id="SSF81301">
    <property type="entry name" value="Nucleotidyltransferase"/>
    <property type="match status" value="1"/>
</dbReference>
<sequence length="200" mass="22033">MSSSAIGDALFTKTQRRVLGLLYGKPERTYYLNEIVRLAAVGKGSVNRELEKLCSAGLLTVSRQGNQNHYQANADNPIFNELKAITQKTFGVVDIIKTALAPLLPQLSSAFIYGSIAQGTEHAASDIDLMLIGDNVNYSEIMGLLAPAEKQLGRTINPTVYTVAEFTDRKNNHQPFITRVMEQPKLWLIGDYKTVGMKGE</sequence>